<organism evidence="2 3">
    <name type="scientific">Mycena metata</name>
    <dbReference type="NCBI Taxonomy" id="1033252"/>
    <lineage>
        <taxon>Eukaryota</taxon>
        <taxon>Fungi</taxon>
        <taxon>Dikarya</taxon>
        <taxon>Basidiomycota</taxon>
        <taxon>Agaricomycotina</taxon>
        <taxon>Agaricomycetes</taxon>
        <taxon>Agaricomycetidae</taxon>
        <taxon>Agaricales</taxon>
        <taxon>Marasmiineae</taxon>
        <taxon>Mycenaceae</taxon>
        <taxon>Mycena</taxon>
    </lineage>
</organism>
<comment type="caution">
    <text evidence="2">The sequence shown here is derived from an EMBL/GenBank/DDBJ whole genome shotgun (WGS) entry which is preliminary data.</text>
</comment>
<evidence type="ECO:0000313" key="2">
    <source>
        <dbReference type="EMBL" id="KAJ7774046.1"/>
    </source>
</evidence>
<protein>
    <recommendedName>
        <fullName evidence="4">DNase I-like protein</fullName>
    </recommendedName>
</protein>
<dbReference type="EMBL" id="JARKIB010000012">
    <property type="protein sequence ID" value="KAJ7774046.1"/>
    <property type="molecule type" value="Genomic_DNA"/>
</dbReference>
<feature type="region of interest" description="Disordered" evidence="1">
    <location>
        <begin position="1"/>
        <end position="61"/>
    </location>
</feature>
<dbReference type="PANTHER" id="PTHR48125:SF10">
    <property type="entry name" value="OS12G0136300 PROTEIN"/>
    <property type="match status" value="1"/>
</dbReference>
<feature type="region of interest" description="Disordered" evidence="1">
    <location>
        <begin position="694"/>
        <end position="759"/>
    </location>
</feature>
<feature type="compositionally biased region" description="Pro residues" evidence="1">
    <location>
        <begin position="139"/>
        <end position="168"/>
    </location>
</feature>
<feature type="region of interest" description="Disordered" evidence="1">
    <location>
        <begin position="84"/>
        <end position="171"/>
    </location>
</feature>
<accession>A0AAD7NTN1</accession>
<sequence length="1155" mass="125966">MLDDSRRSTLLDDENTIPSGSTLASSQESYRKVRRRTSDDNIQLPADRNATPFNTPQKRKSAYHARITVPVNTLSFSAVDTTTADYFSPSDTDEEVEPGELRASRSVTPTPSTSAQTPPPPSPALSNMSDVDMNNVPPLQLPPPPPAQNPPALPPPVGNQAPAPPPQAPAAAAPAPVVIPIHNVPVPAPFVLPDEATIAAHVPQAAARNPHLQALTPQGAPPVDAEGRAHFQQLDPRFRPLVRTNTQLEEHIAETHLAAWKVTPYRHITITVANSGDQLFNKVDWDVPLEDKFHAALRMLAPDGVLTVEAPVPSTMEGAQITGSKYRGSSTLLVTVESNAGADAICAQHVLGLDPSAGGWAIDHAANVGKHIWVLAHHTISRGKGTKEEIEASGRAGIVRATYKCREAFLKVDQGTAYRGGPAEQRVFDALNTIHCEYIPDAKTPVLVTYMEPVGSEQDHENLAKVVRKLDFAAGRFGFTTRSAQGHAKECVLCKGADHLSFKCPYKEDNIGWWGPPGQLTMQTLTEAAAGITITTTPTEADAGVSGVAAAAAAVVVKQKSTRNGTRWLEKVAALPPAVLPMKVTAMEGIGLRAARKQPGMATTLTGKCLPGELMKNGSKQLRTHCAYRGVPPQALITRSVRAGLSVSTQSLQGKMLQASTLVVNDNEHHNGRVPPFLNGSGPFLRPVAAQPLHANAPSVPGPSRHGAPAAQPIPPAPNIQPRRRAAANTGNRPASGSQRRTYPGPAPPRQMGPRWKKDTKASIKISALNIKGRGNPNVLHNDNKWYHIWQLIREQKIGVLIVGEAHLDDNHKADVDNLFGRAIRVEFTPDETAPAARAGLAFVLNKNMVETQDIKVTEIVPGRAMILEMKNVDGEPLSILGVYAPNAPSENAAFWRKIKAWYVAHPAVRRPHYLGGDTNFVEDAIDRLPAHEDSANAVDAFDELKTYLRLVDGWRETYPTTRAYTFLQPIALGGSQSRIDRIYVKRDLFDDTYEWDIQAVGINTDHRMVSVRATTEDAPTIGPGRWRWPAHIIRDPILTKFIYEEGLELEKGLEKAAQEEAIGQRNLNRNAQTLWAGFKIKLGDKARQRAKIIVPKIVEEMDELKNKIDLAMNPKDKTLTEEEKILSCAVWQEKLTALERKRHHETRLTAQVKN</sequence>
<feature type="compositionally biased region" description="Polar residues" evidence="1">
    <location>
        <begin position="16"/>
        <end position="28"/>
    </location>
</feature>
<dbReference type="CDD" id="cd09076">
    <property type="entry name" value="L1-EN"/>
    <property type="match status" value="1"/>
</dbReference>
<keyword evidence="3" id="KW-1185">Reference proteome</keyword>
<gene>
    <name evidence="2" type="ORF">B0H16DRAFT_1880507</name>
</gene>
<reference evidence="2" key="1">
    <citation type="submission" date="2023-03" db="EMBL/GenBank/DDBJ databases">
        <title>Massive genome expansion in bonnet fungi (Mycena s.s.) driven by repeated elements and novel gene families across ecological guilds.</title>
        <authorList>
            <consortium name="Lawrence Berkeley National Laboratory"/>
            <person name="Harder C.B."/>
            <person name="Miyauchi S."/>
            <person name="Viragh M."/>
            <person name="Kuo A."/>
            <person name="Thoen E."/>
            <person name="Andreopoulos B."/>
            <person name="Lu D."/>
            <person name="Skrede I."/>
            <person name="Drula E."/>
            <person name="Henrissat B."/>
            <person name="Morin E."/>
            <person name="Kohler A."/>
            <person name="Barry K."/>
            <person name="LaButti K."/>
            <person name="Morin E."/>
            <person name="Salamov A."/>
            <person name="Lipzen A."/>
            <person name="Mereny Z."/>
            <person name="Hegedus B."/>
            <person name="Baldrian P."/>
            <person name="Stursova M."/>
            <person name="Weitz H."/>
            <person name="Taylor A."/>
            <person name="Grigoriev I.V."/>
            <person name="Nagy L.G."/>
            <person name="Martin F."/>
            <person name="Kauserud H."/>
        </authorList>
    </citation>
    <scope>NUCLEOTIDE SEQUENCE</scope>
    <source>
        <strain evidence="2">CBHHK182m</strain>
    </source>
</reference>
<dbReference type="AlphaFoldDB" id="A0AAD7NTN1"/>
<evidence type="ECO:0008006" key="4">
    <source>
        <dbReference type="Google" id="ProtNLM"/>
    </source>
</evidence>
<feature type="compositionally biased region" description="Low complexity" evidence="1">
    <location>
        <begin position="106"/>
        <end position="116"/>
    </location>
</feature>
<proteinExistence type="predicted"/>
<dbReference type="Gene3D" id="3.60.10.10">
    <property type="entry name" value="Endonuclease/exonuclease/phosphatase"/>
    <property type="match status" value="1"/>
</dbReference>
<name>A0AAD7NTN1_9AGAR</name>
<dbReference type="PANTHER" id="PTHR48125">
    <property type="entry name" value="LP07818P1"/>
    <property type="match status" value="1"/>
</dbReference>
<evidence type="ECO:0000256" key="1">
    <source>
        <dbReference type="SAM" id="MobiDB-lite"/>
    </source>
</evidence>
<evidence type="ECO:0000313" key="3">
    <source>
        <dbReference type="Proteomes" id="UP001215598"/>
    </source>
</evidence>
<feature type="compositionally biased region" description="Basic and acidic residues" evidence="1">
    <location>
        <begin position="1"/>
        <end position="10"/>
    </location>
</feature>
<dbReference type="SUPFAM" id="SSF56219">
    <property type="entry name" value="DNase I-like"/>
    <property type="match status" value="1"/>
</dbReference>
<feature type="compositionally biased region" description="Polar residues" evidence="1">
    <location>
        <begin position="730"/>
        <end position="741"/>
    </location>
</feature>
<dbReference type="Proteomes" id="UP001215598">
    <property type="component" value="Unassembled WGS sequence"/>
</dbReference>
<dbReference type="InterPro" id="IPR036691">
    <property type="entry name" value="Endo/exonu/phosph_ase_sf"/>
</dbReference>